<reference evidence="3" key="1">
    <citation type="submission" date="2018-10" db="EMBL/GenBank/DDBJ databases">
        <title>Effector identification in a new, highly contiguous assembly of the strawberry crown rot pathogen Phytophthora cactorum.</title>
        <authorList>
            <person name="Armitage A.D."/>
            <person name="Nellist C.F."/>
            <person name="Bates H."/>
            <person name="Vickerstaff R.J."/>
            <person name="Harrison R.J."/>
        </authorList>
    </citation>
    <scope>NUCLEOTIDE SEQUENCE</scope>
    <source>
        <strain evidence="2">15-7</strain>
        <strain evidence="3">4040</strain>
    </source>
</reference>
<dbReference type="EMBL" id="RCMK01002721">
    <property type="protein sequence ID" value="KAG2879020.1"/>
    <property type="molecule type" value="Genomic_DNA"/>
</dbReference>
<organism evidence="3 4">
    <name type="scientific">Phytophthora cactorum</name>
    <dbReference type="NCBI Taxonomy" id="29920"/>
    <lineage>
        <taxon>Eukaryota</taxon>
        <taxon>Sar</taxon>
        <taxon>Stramenopiles</taxon>
        <taxon>Oomycota</taxon>
        <taxon>Peronosporomycetes</taxon>
        <taxon>Peronosporales</taxon>
        <taxon>Peronosporaceae</taxon>
        <taxon>Phytophthora</taxon>
    </lineage>
</organism>
<gene>
    <name evidence="2" type="ORF">PC113_g23947</name>
    <name evidence="3" type="ORF">PC117_g26840</name>
</gene>
<sequence>MEPPSLQVELEESAHATLDRSRAVWPANTTRAYGPKQQEFKAWYDQKGPHETTRYQVTASKMHLFLQEEVVDREVRVKKLKRKVGVATVEMYVNAISDLYSDQQSQGANAHPHPRNSLIKALLSTLKRENHGKKQA</sequence>
<dbReference type="EMBL" id="RCMG01002574">
    <property type="protein sequence ID" value="KAG2808563.1"/>
    <property type="molecule type" value="Genomic_DNA"/>
</dbReference>
<dbReference type="VEuPathDB" id="FungiDB:PC110_g9028"/>
<evidence type="ECO:0000313" key="3">
    <source>
        <dbReference type="EMBL" id="KAG2879020.1"/>
    </source>
</evidence>
<comment type="caution">
    <text evidence="3">The sequence shown here is derived from an EMBL/GenBank/DDBJ whole genome shotgun (WGS) entry which is preliminary data.</text>
</comment>
<evidence type="ECO:0000256" key="1">
    <source>
        <dbReference type="ARBA" id="ARBA00023125"/>
    </source>
</evidence>
<dbReference type="SUPFAM" id="SSF47823">
    <property type="entry name" value="lambda integrase-like, N-terminal domain"/>
    <property type="match status" value="1"/>
</dbReference>
<dbReference type="Proteomes" id="UP000735874">
    <property type="component" value="Unassembled WGS sequence"/>
</dbReference>
<dbReference type="Gene3D" id="1.10.150.130">
    <property type="match status" value="1"/>
</dbReference>
<evidence type="ECO:0000313" key="2">
    <source>
        <dbReference type="EMBL" id="KAG2808563.1"/>
    </source>
</evidence>
<protein>
    <submittedName>
        <fullName evidence="3">Uncharacterized protein</fullName>
    </submittedName>
</protein>
<accession>A0A8T1AH11</accession>
<evidence type="ECO:0000313" key="4">
    <source>
        <dbReference type="Proteomes" id="UP000736787"/>
    </source>
</evidence>
<name>A0A8T1AH11_9STRA</name>
<dbReference type="GO" id="GO:0003677">
    <property type="term" value="F:DNA binding"/>
    <property type="evidence" value="ECO:0007669"/>
    <property type="project" value="UniProtKB-KW"/>
</dbReference>
<dbReference type="AlphaFoldDB" id="A0A8T1AH11"/>
<dbReference type="Proteomes" id="UP000736787">
    <property type="component" value="Unassembled WGS sequence"/>
</dbReference>
<keyword evidence="1" id="KW-0238">DNA-binding</keyword>
<dbReference type="InterPro" id="IPR010998">
    <property type="entry name" value="Integrase_recombinase_N"/>
</dbReference>
<proteinExistence type="predicted"/>